<feature type="chain" id="PRO_5002836686" description="Eggshell protein" evidence="2">
    <location>
        <begin position="34"/>
        <end position="265"/>
    </location>
</feature>
<dbReference type="AlphaFoldDB" id="B5M6Z8"/>
<keyword evidence="2" id="KW-0732">Signal</keyword>
<dbReference type="Pfam" id="PF08034">
    <property type="entry name" value="TES"/>
    <property type="match status" value="1"/>
</dbReference>
<feature type="compositionally biased region" description="Low complexity" evidence="1">
    <location>
        <begin position="74"/>
        <end position="101"/>
    </location>
</feature>
<dbReference type="EMBL" id="EZ000096">
    <property type="protein sequence ID" value="ACE06876.1"/>
    <property type="molecule type" value="mRNA"/>
</dbReference>
<accession>B5M6Z8</accession>
<evidence type="ECO:0000256" key="1">
    <source>
        <dbReference type="SAM" id="MobiDB-lite"/>
    </source>
</evidence>
<sequence>MKHNGPTPPASSSLLSLLFGYLLCNSLLVGGNANRYYSSQAVPYKQQTNQYYGYNNEGGSDDTYGNDNYDKNTNKYSTNNNDNYNNYGDNNNYGSNDYNAKSYDNYNGNNNNNDYNSDYTPTKDNYEANKYKEEYTPSNEFVPPGGSIDDSSMPSFTTGTISGSKHSHGRLDVRGKMAGVGHQDYGVNYLSLTKFRKGGGYDIYGKKRQFLDYDTQGHVKKYGNQHMRTKFEVVGNLNGYSTYKQKSSFTPPSGGYSSKRGRRSY</sequence>
<feature type="compositionally biased region" description="Polar residues" evidence="1">
    <location>
        <begin position="242"/>
        <end position="251"/>
    </location>
</feature>
<proteinExistence type="evidence at transcript level"/>
<organism evidence="3">
    <name type="scientific">Schistosoma japonicum</name>
    <name type="common">Blood fluke</name>
    <dbReference type="NCBI Taxonomy" id="6182"/>
    <lineage>
        <taxon>Eukaryota</taxon>
        <taxon>Metazoa</taxon>
        <taxon>Spiralia</taxon>
        <taxon>Lophotrochozoa</taxon>
        <taxon>Platyhelminthes</taxon>
        <taxon>Trematoda</taxon>
        <taxon>Digenea</taxon>
        <taxon>Strigeidida</taxon>
        <taxon>Schistosomatoidea</taxon>
        <taxon>Schistosomatidae</taxon>
        <taxon>Schistosoma</taxon>
    </lineage>
</organism>
<feature type="region of interest" description="Disordered" evidence="1">
    <location>
        <begin position="242"/>
        <end position="265"/>
    </location>
</feature>
<feature type="region of interest" description="Disordered" evidence="1">
    <location>
        <begin position="52"/>
        <end position="101"/>
    </location>
</feature>
<evidence type="ECO:0000313" key="3">
    <source>
        <dbReference type="EMBL" id="ACE06876.1"/>
    </source>
</evidence>
<reference evidence="3" key="1">
    <citation type="journal article" date="2006" name="PLoS Pathog.">
        <title>New perspectives on host-parasite interplay by comparative transcriptomic and proteomic analyses of Schistosoma japonicum.</title>
        <authorList>
            <person name="Liu F."/>
            <person name="Lu J."/>
            <person name="Hu W."/>
            <person name="Wang S.Y."/>
            <person name="Cui S.J."/>
            <person name="Chi M."/>
            <person name="Yan Q."/>
            <person name="Wang X.R."/>
            <person name="Song H.D."/>
            <person name="Xu X.N."/>
            <person name="Wang J.J."/>
            <person name="Zhang X.L."/>
            <person name="Zhang X."/>
            <person name="Wang Z.Q."/>
            <person name="Xue C.L."/>
            <person name="Brindley P.J."/>
            <person name="McManus D.P."/>
            <person name="Yang P.Y."/>
            <person name="Feng Z."/>
            <person name="Chen Z."/>
            <person name="Han Z.G."/>
        </authorList>
    </citation>
    <scope>NUCLEOTIDE SEQUENCE</scope>
</reference>
<evidence type="ECO:0008006" key="4">
    <source>
        <dbReference type="Google" id="ProtNLM"/>
    </source>
</evidence>
<reference evidence="3" key="2">
    <citation type="submission" date="2008-08" db="EMBL/GenBank/DDBJ databases">
        <authorList>
            <person name="Liu F."/>
            <person name="Lu J."/>
            <person name="Hu W."/>
            <person name="Wang S.-Y."/>
            <person name="Cui S.-J."/>
            <person name="Chi M."/>
            <person name="Yan Q."/>
            <person name="Wang X.-R."/>
            <person name="Song H.-D."/>
            <person name="Xu X.-N."/>
            <person name="Wang J.-J."/>
            <person name="Zhang X.-L."/>
            <person name="Zhang X."/>
            <person name="Wang Z.-Q."/>
            <person name="Xue C.-L."/>
            <person name="Brindley P.J."/>
            <person name="McManus D.P."/>
            <person name="Yang P.-Y."/>
            <person name="Feng Z."/>
            <person name="Chen Z."/>
            <person name="Han Z.-G."/>
        </authorList>
    </citation>
    <scope>NUCLEOTIDE SEQUENCE</scope>
</reference>
<dbReference type="InterPro" id="IPR012615">
    <property type="entry name" value="TES"/>
</dbReference>
<evidence type="ECO:0000256" key="2">
    <source>
        <dbReference type="SAM" id="SignalP"/>
    </source>
</evidence>
<protein>
    <recommendedName>
        <fullName evidence="4">Eggshell protein</fullName>
    </recommendedName>
</protein>
<feature type="signal peptide" evidence="2">
    <location>
        <begin position="1"/>
        <end position="33"/>
    </location>
</feature>
<name>B5M6Z8_SCHJA</name>